<feature type="signal peptide" evidence="1">
    <location>
        <begin position="1"/>
        <end position="27"/>
    </location>
</feature>
<name>A0A6S6ZZQ9_9BURK</name>
<dbReference type="RefSeq" id="WP_175174857.1">
    <property type="nucleotide sequence ID" value="NZ_CADIJX010000003.1"/>
</dbReference>
<dbReference type="SUPFAM" id="SSF56935">
    <property type="entry name" value="Porins"/>
    <property type="match status" value="1"/>
</dbReference>
<dbReference type="Pfam" id="PF16930">
    <property type="entry name" value="Porin_5"/>
    <property type="match status" value="1"/>
</dbReference>
<protein>
    <recommendedName>
        <fullName evidence="4">Porin</fullName>
    </recommendedName>
</protein>
<evidence type="ECO:0008006" key="4">
    <source>
        <dbReference type="Google" id="ProtNLM"/>
    </source>
</evidence>
<accession>A0A6S6ZZQ9</accession>
<organism evidence="2 3">
    <name type="scientific">Achromobacter pestifer</name>
    <dbReference type="NCBI Taxonomy" id="1353889"/>
    <lineage>
        <taxon>Bacteria</taxon>
        <taxon>Pseudomonadati</taxon>
        <taxon>Pseudomonadota</taxon>
        <taxon>Betaproteobacteria</taxon>
        <taxon>Burkholderiales</taxon>
        <taxon>Alcaligenaceae</taxon>
        <taxon>Achromobacter</taxon>
    </lineage>
</organism>
<dbReference type="EMBL" id="CADIJX010000003">
    <property type="protein sequence ID" value="CAB3647244.1"/>
    <property type="molecule type" value="Genomic_DNA"/>
</dbReference>
<keyword evidence="1" id="KW-0732">Signal</keyword>
<evidence type="ECO:0000313" key="2">
    <source>
        <dbReference type="EMBL" id="CAB3647244.1"/>
    </source>
</evidence>
<feature type="chain" id="PRO_5028943942" description="Porin" evidence="1">
    <location>
        <begin position="28"/>
        <end position="572"/>
    </location>
</feature>
<proteinExistence type="predicted"/>
<dbReference type="AlphaFoldDB" id="A0A6S6ZZQ9"/>
<sequence length="572" mass="63375">MNFQPTRLASVMAAALLLGIASAPVKAQTAASDDVTVELIQLLVEQGVLQQAQANALLQRAQAKAQAKAAEAQAAADPGAAIAQPGDVRVPYIPASVRKQIQQEVKEDMMAQAKSENWAQPNTFPDWVSRITVDGDVRVRNESRLFDDRNSNEIVDFNRFNENGPIATVVGNEQNPFDLPWMNTRQDRRNLWRFRARLGVKAEIADEWTAGIRLASGSDNNPVSTSDTLGGGMGKKDIWLDQVYMTYRPTPWAAITAGRASNPFQSTDMLYSDDLQFDGISAKLSHAFEDRPVTVFGNVGAFALEYANNPWRSDTNSEGRSENKWLLGGQIGAAWKPSQDDTLTGAVAYYRFENIAGRRSSGCTVFTSSDACDTDWSRPAFMQKGNTLFLLRDIRQWSADPADWNEWQYVGLASKFNLLDLNMSWETKIIDGMGFRLDGNYIRNLAYNKDEMIRRAGGTGNIVNSRDNLNDIESGPNAWSLQATVGRGLKLESKGDWRAFAGYKYIEPDAFPDGYNDSGFHLGGTNARGYFLGGAYAFDKNVWGQFSWSSSKEVYGAPLSVDLVRFDLNARF</sequence>
<gene>
    <name evidence="2" type="ORF">LMG3431_02552</name>
</gene>
<keyword evidence="3" id="KW-1185">Reference proteome</keyword>
<dbReference type="InterPro" id="IPR032638">
    <property type="entry name" value="Porin_5"/>
</dbReference>
<evidence type="ECO:0000256" key="1">
    <source>
        <dbReference type="SAM" id="SignalP"/>
    </source>
</evidence>
<evidence type="ECO:0000313" key="3">
    <source>
        <dbReference type="Proteomes" id="UP000494108"/>
    </source>
</evidence>
<dbReference type="Proteomes" id="UP000494108">
    <property type="component" value="Unassembled WGS sequence"/>
</dbReference>
<reference evidence="2 3" key="1">
    <citation type="submission" date="2020-04" db="EMBL/GenBank/DDBJ databases">
        <authorList>
            <person name="De Canck E."/>
        </authorList>
    </citation>
    <scope>NUCLEOTIDE SEQUENCE [LARGE SCALE GENOMIC DNA]</scope>
    <source>
        <strain evidence="2 3">LMG 3431</strain>
    </source>
</reference>